<reference evidence="13" key="1">
    <citation type="submission" date="2020-04" db="EMBL/GenBank/DDBJ databases">
        <authorList>
            <person name="Neveu A P."/>
        </authorList>
    </citation>
    <scope>NUCLEOTIDE SEQUENCE</scope>
    <source>
        <tissue evidence="13">Whole embryo</tissue>
    </source>
</reference>
<feature type="compositionally biased region" description="Basic residues" evidence="11">
    <location>
        <begin position="176"/>
        <end position="194"/>
    </location>
</feature>
<dbReference type="Gene3D" id="6.10.250.640">
    <property type="match status" value="1"/>
</dbReference>
<name>A0A6F9DKU7_9ASCI</name>
<evidence type="ECO:0000256" key="5">
    <source>
        <dbReference type="ARBA" id="ARBA00022729"/>
    </source>
</evidence>
<dbReference type="GO" id="GO:0016055">
    <property type="term" value="P:Wnt signaling pathway"/>
    <property type="evidence" value="ECO:0007669"/>
    <property type="project" value="UniProtKB-KW"/>
</dbReference>
<proteinExistence type="evidence at transcript level"/>
<keyword evidence="5 12" id="KW-0732">Signal</keyword>
<keyword evidence="7" id="KW-0143">Chaperone</keyword>
<evidence type="ECO:0000256" key="7">
    <source>
        <dbReference type="ARBA" id="ARBA00023186"/>
    </source>
</evidence>
<evidence type="ECO:0000256" key="8">
    <source>
        <dbReference type="ARBA" id="ARBA00030724"/>
    </source>
</evidence>
<gene>
    <name evidence="13" type="primary">Mesd</name>
</gene>
<feature type="region of interest" description="Disordered" evidence="11">
    <location>
        <begin position="157"/>
        <end position="194"/>
    </location>
</feature>
<accession>A0A6F9DKU7</accession>
<sequence length="194" mass="22094">MRNMYVAKFILILLIVISSECKKKDPRDFTDADIHKLEEQWTEDGEVDEGDLPEHLRPSQPVDFSKVDASDPENLVKLTKKHKTLMMFATVAGDPTEEETEKISSLWQSQLYNANIEVTRFVISANRVLFKLSDGSYAYEIKDFLVEQEQCELVTIEGKDYPGKGSTKSKDTKNGAKTKSKKKKAKKTKIKSEL</sequence>
<evidence type="ECO:0000256" key="9">
    <source>
        <dbReference type="ARBA" id="ARBA00032329"/>
    </source>
</evidence>
<keyword evidence="6" id="KW-0256">Endoplasmic reticulum</keyword>
<comment type="subcellular location">
    <subcellularLocation>
        <location evidence="1">Endoplasmic reticulum</location>
    </subcellularLocation>
</comment>
<evidence type="ECO:0000256" key="3">
    <source>
        <dbReference type="ARBA" id="ARBA00022290"/>
    </source>
</evidence>
<dbReference type="InterPro" id="IPR019330">
    <property type="entry name" value="MESD"/>
</dbReference>
<feature type="signal peptide" evidence="12">
    <location>
        <begin position="1"/>
        <end position="21"/>
    </location>
</feature>
<organism evidence="13">
    <name type="scientific">Phallusia mammillata</name>
    <dbReference type="NCBI Taxonomy" id="59560"/>
    <lineage>
        <taxon>Eukaryota</taxon>
        <taxon>Metazoa</taxon>
        <taxon>Chordata</taxon>
        <taxon>Tunicata</taxon>
        <taxon>Ascidiacea</taxon>
        <taxon>Phlebobranchia</taxon>
        <taxon>Ascidiidae</taxon>
        <taxon>Phallusia</taxon>
    </lineage>
</organism>
<dbReference type="AlphaFoldDB" id="A0A6F9DKU7"/>
<dbReference type="EMBL" id="LR787897">
    <property type="protein sequence ID" value="CAB3263759.1"/>
    <property type="molecule type" value="mRNA"/>
</dbReference>
<protein>
    <recommendedName>
        <fullName evidence="3">LRP chaperone MESD</fullName>
    </recommendedName>
    <alternativeName>
        <fullName evidence="10">LDLR chaperone MESD</fullName>
    </alternativeName>
    <alternativeName>
        <fullName evidence="8">Mesoderm development candidate 2</fullName>
    </alternativeName>
    <alternativeName>
        <fullName evidence="9">Mesoderm development protein</fullName>
    </alternativeName>
</protein>
<keyword evidence="4" id="KW-0879">Wnt signaling pathway</keyword>
<evidence type="ECO:0000256" key="6">
    <source>
        <dbReference type="ARBA" id="ARBA00022824"/>
    </source>
</evidence>
<feature type="compositionally biased region" description="Basic and acidic residues" evidence="11">
    <location>
        <begin position="157"/>
        <end position="174"/>
    </location>
</feature>
<evidence type="ECO:0000256" key="11">
    <source>
        <dbReference type="SAM" id="MobiDB-lite"/>
    </source>
</evidence>
<dbReference type="Pfam" id="PF10185">
    <property type="entry name" value="Mesd"/>
    <property type="match status" value="1"/>
</dbReference>
<evidence type="ECO:0000256" key="4">
    <source>
        <dbReference type="ARBA" id="ARBA00022687"/>
    </source>
</evidence>
<evidence type="ECO:0000256" key="10">
    <source>
        <dbReference type="ARBA" id="ARBA00033472"/>
    </source>
</evidence>
<comment type="similarity">
    <text evidence="2">Belongs to the MESD family.</text>
</comment>
<evidence type="ECO:0000256" key="1">
    <source>
        <dbReference type="ARBA" id="ARBA00004240"/>
    </source>
</evidence>
<dbReference type="PANTHER" id="PTHR17600:SF2">
    <property type="entry name" value="LRP CHAPERONE MESD"/>
    <property type="match status" value="1"/>
</dbReference>
<dbReference type="GO" id="GO:0006457">
    <property type="term" value="P:protein folding"/>
    <property type="evidence" value="ECO:0007669"/>
    <property type="project" value="InterPro"/>
</dbReference>
<dbReference type="FunFam" id="3.30.70.260:FF:000031">
    <property type="entry name" value="LDLR chaperone MESD"/>
    <property type="match status" value="1"/>
</dbReference>
<dbReference type="PANTHER" id="PTHR17600">
    <property type="entry name" value="MESODERM DEVELOPMENT CANDIDATE 2"/>
    <property type="match status" value="1"/>
</dbReference>
<dbReference type="GO" id="GO:0005783">
    <property type="term" value="C:endoplasmic reticulum"/>
    <property type="evidence" value="ECO:0007669"/>
    <property type="project" value="UniProtKB-SubCell"/>
</dbReference>
<evidence type="ECO:0000256" key="12">
    <source>
        <dbReference type="SAM" id="SignalP"/>
    </source>
</evidence>
<feature type="chain" id="PRO_5026185379" description="LRP chaperone MESD" evidence="12">
    <location>
        <begin position="22"/>
        <end position="194"/>
    </location>
</feature>
<evidence type="ECO:0000313" key="13">
    <source>
        <dbReference type="EMBL" id="CAB3263759.1"/>
    </source>
</evidence>
<evidence type="ECO:0000256" key="2">
    <source>
        <dbReference type="ARBA" id="ARBA00011068"/>
    </source>
</evidence>
<dbReference type="Gene3D" id="3.30.70.260">
    <property type="match status" value="1"/>
</dbReference>